<proteinExistence type="inferred from homology"/>
<name>A0A0A2KLB4_PENIT</name>
<dbReference type="HOGENOM" id="CLU_026673_16_5_1"/>
<evidence type="ECO:0000313" key="4">
    <source>
        <dbReference type="EMBL" id="KGO67656.1"/>
    </source>
</evidence>
<dbReference type="AlphaFoldDB" id="A0A0A2KLB4"/>
<dbReference type="SMART" id="SM00829">
    <property type="entry name" value="PKS_ER"/>
    <property type="match status" value="1"/>
</dbReference>
<dbReference type="CDD" id="cd08249">
    <property type="entry name" value="enoyl_reductase_like"/>
    <property type="match status" value="1"/>
</dbReference>
<dbReference type="OrthoDB" id="48317at2759"/>
<dbReference type="InterPro" id="IPR020843">
    <property type="entry name" value="ER"/>
</dbReference>
<dbReference type="PANTHER" id="PTHR45348:SF2">
    <property type="entry name" value="ZINC-TYPE ALCOHOL DEHYDROGENASE-LIKE PROTEIN C2E1P3.01"/>
    <property type="match status" value="1"/>
</dbReference>
<dbReference type="GO" id="GO:0016651">
    <property type="term" value="F:oxidoreductase activity, acting on NAD(P)H"/>
    <property type="evidence" value="ECO:0007669"/>
    <property type="project" value="InterPro"/>
</dbReference>
<evidence type="ECO:0000313" key="5">
    <source>
        <dbReference type="Proteomes" id="UP000030104"/>
    </source>
</evidence>
<dbReference type="Proteomes" id="UP000030104">
    <property type="component" value="Unassembled WGS sequence"/>
</dbReference>
<sequence>MLVSDTLTRMEGCGVKLDIDHATDLPVYEQERAQDEAGVPGVIRDSSIPSRIADEEIVVKVHAWAMNPADAMVQDIALPFIKYPLILGEDITGTVESVGSAAATKFQPGDRILGLALGAAVAKPEQGAFQDYVILDYNMACKIPDTLSFTDASVFPLCIATAAQGLFSKEYLGLPFPSTTTAPNSTGKSILIWGGSSGVGSNAIQLCKAAGFEVVTTCSARNAEYVKDLGADKVFDYTDKDVIDQVVTELDKGECIGILQAAGEPSPSCQVAHKSKQTLRVAASNPVPEGAAPEGVEAKMIFASGGAVIYHETNQATFAGYLPEALANGTYKVAPAPETVPTKGLEGIQEALDILKKGVSAKKLVTLAN</sequence>
<comment type="similarity">
    <text evidence="1">Belongs to the zinc-containing alcohol dehydrogenase family.</text>
</comment>
<dbReference type="Gene3D" id="3.40.50.720">
    <property type="entry name" value="NAD(P)-binding Rossmann-like Domain"/>
    <property type="match status" value="1"/>
</dbReference>
<evidence type="ECO:0000256" key="1">
    <source>
        <dbReference type="ARBA" id="ARBA00008072"/>
    </source>
</evidence>
<dbReference type="SUPFAM" id="SSF50129">
    <property type="entry name" value="GroES-like"/>
    <property type="match status" value="1"/>
</dbReference>
<dbReference type="SUPFAM" id="SSF51735">
    <property type="entry name" value="NAD(P)-binding Rossmann-fold domains"/>
    <property type="match status" value="1"/>
</dbReference>
<evidence type="ECO:0000259" key="3">
    <source>
        <dbReference type="SMART" id="SM00829"/>
    </source>
</evidence>
<dbReference type="EMBL" id="JQGA01001270">
    <property type="protein sequence ID" value="KGO67656.1"/>
    <property type="molecule type" value="Genomic_DNA"/>
</dbReference>
<dbReference type="Pfam" id="PF08240">
    <property type="entry name" value="ADH_N"/>
    <property type="match status" value="1"/>
</dbReference>
<keyword evidence="5" id="KW-1185">Reference proteome</keyword>
<dbReference type="STRING" id="40296.A0A0A2KLB4"/>
<dbReference type="PANTHER" id="PTHR45348">
    <property type="entry name" value="HYPOTHETICAL OXIDOREDUCTASE (EUROFUNG)"/>
    <property type="match status" value="1"/>
</dbReference>
<dbReference type="OMA" id="WAMNPAD"/>
<dbReference type="InterPro" id="IPR011032">
    <property type="entry name" value="GroES-like_sf"/>
</dbReference>
<dbReference type="Gene3D" id="3.90.180.10">
    <property type="entry name" value="Medium-chain alcohol dehydrogenases, catalytic domain"/>
    <property type="match status" value="1"/>
</dbReference>
<keyword evidence="2" id="KW-0560">Oxidoreductase</keyword>
<accession>A0A0A2KLB4</accession>
<dbReference type="InterPro" id="IPR013149">
    <property type="entry name" value="ADH-like_C"/>
</dbReference>
<organism evidence="4 5">
    <name type="scientific">Penicillium italicum</name>
    <name type="common">Blue mold</name>
    <dbReference type="NCBI Taxonomy" id="40296"/>
    <lineage>
        <taxon>Eukaryota</taxon>
        <taxon>Fungi</taxon>
        <taxon>Dikarya</taxon>
        <taxon>Ascomycota</taxon>
        <taxon>Pezizomycotina</taxon>
        <taxon>Eurotiomycetes</taxon>
        <taxon>Eurotiomycetidae</taxon>
        <taxon>Eurotiales</taxon>
        <taxon>Aspergillaceae</taxon>
        <taxon>Penicillium</taxon>
    </lineage>
</organism>
<comment type="caution">
    <text evidence="4">The sequence shown here is derived from an EMBL/GenBank/DDBJ whole genome shotgun (WGS) entry which is preliminary data.</text>
</comment>
<gene>
    <name evidence="4" type="ORF">PITC_064190</name>
</gene>
<evidence type="ECO:0000256" key="2">
    <source>
        <dbReference type="ARBA" id="ARBA00023002"/>
    </source>
</evidence>
<feature type="domain" description="Enoyl reductase (ER)" evidence="3">
    <location>
        <begin position="41"/>
        <end position="366"/>
    </location>
</feature>
<protein>
    <submittedName>
        <fullName evidence="4">Polyketide synthase, enoylreductase</fullName>
    </submittedName>
</protein>
<dbReference type="InterPro" id="IPR047122">
    <property type="entry name" value="Trans-enoyl_RdTase-like"/>
</dbReference>
<dbReference type="InterPro" id="IPR036291">
    <property type="entry name" value="NAD(P)-bd_dom_sf"/>
</dbReference>
<dbReference type="Pfam" id="PF00107">
    <property type="entry name" value="ADH_zinc_N"/>
    <property type="match status" value="1"/>
</dbReference>
<dbReference type="PhylomeDB" id="A0A0A2KLB4"/>
<dbReference type="InterPro" id="IPR013154">
    <property type="entry name" value="ADH-like_N"/>
</dbReference>
<reference evidence="4 5" key="1">
    <citation type="journal article" date="2015" name="Mol. Plant Microbe Interact.">
        <title>Genome, transcriptome, and functional analyses of Penicillium expansum provide new insights into secondary metabolism and pathogenicity.</title>
        <authorList>
            <person name="Ballester A.R."/>
            <person name="Marcet-Houben M."/>
            <person name="Levin E."/>
            <person name="Sela N."/>
            <person name="Selma-Lazaro C."/>
            <person name="Carmona L."/>
            <person name="Wisniewski M."/>
            <person name="Droby S."/>
            <person name="Gonzalez-Candelas L."/>
            <person name="Gabaldon T."/>
        </authorList>
    </citation>
    <scope>NUCLEOTIDE SEQUENCE [LARGE SCALE GENOMIC DNA]</scope>
    <source>
        <strain evidence="4 5">PHI-1</strain>
    </source>
</reference>